<comment type="caution">
    <text evidence="1">The sequence shown here is derived from an EMBL/GenBank/DDBJ whole genome shotgun (WGS) entry which is preliminary data.</text>
</comment>
<dbReference type="Proteomes" id="UP000728647">
    <property type="component" value="Unassembled WGS sequence"/>
</dbReference>
<evidence type="ECO:0000313" key="1">
    <source>
        <dbReference type="EMBL" id="NUB93538.1"/>
    </source>
</evidence>
<name>A0A8J8KGL3_9EURY</name>
<organism evidence="1 2">
    <name type="scientific">Haloterrigena gelatinilytica</name>
    <dbReference type="NCBI Taxonomy" id="2741724"/>
    <lineage>
        <taxon>Archaea</taxon>
        <taxon>Methanobacteriati</taxon>
        <taxon>Methanobacteriota</taxon>
        <taxon>Stenosarchaea group</taxon>
        <taxon>Halobacteria</taxon>
        <taxon>Halobacteriales</taxon>
        <taxon>Natrialbaceae</taxon>
        <taxon>Haloterrigena</taxon>
    </lineage>
</organism>
<evidence type="ECO:0000313" key="2">
    <source>
        <dbReference type="Proteomes" id="UP000728647"/>
    </source>
</evidence>
<dbReference type="RefSeq" id="WP_174703190.1">
    <property type="nucleotide sequence ID" value="NZ_JABURA010000002.1"/>
</dbReference>
<reference evidence="1" key="1">
    <citation type="submission" date="2020-06" db="EMBL/GenBank/DDBJ databases">
        <title>Haloterrigena sp. nov., an extremely halophilic archaeon isolated from a saline sediment.</title>
        <authorList>
            <person name="Liu B.-B."/>
        </authorList>
    </citation>
    <scope>NUCLEOTIDE SEQUENCE</scope>
    <source>
        <strain evidence="1">SYSU A121-1</strain>
    </source>
</reference>
<dbReference type="AlphaFoldDB" id="A0A8J8KGL3"/>
<gene>
    <name evidence="1" type="ORF">HT576_21355</name>
</gene>
<accession>A0A8J8KGL3</accession>
<proteinExistence type="predicted"/>
<sequence length="88" mass="9252">MGDLENSAGTLATSVALVEGRIKRAGLDVYAQLYSDDTSRPTEAVTEVNGGAVSRSIVRINAVEFAFGVTLSVRSVRSPFTTLVGHPV</sequence>
<dbReference type="EMBL" id="JABURA010000002">
    <property type="protein sequence ID" value="NUB93538.1"/>
    <property type="molecule type" value="Genomic_DNA"/>
</dbReference>
<protein>
    <submittedName>
        <fullName evidence="1">Uncharacterized protein</fullName>
    </submittedName>
</protein>